<evidence type="ECO:0000313" key="3">
    <source>
        <dbReference type="Proteomes" id="UP001556098"/>
    </source>
</evidence>
<gene>
    <name evidence="2" type="ORF">AB2B41_18345</name>
</gene>
<dbReference type="EMBL" id="JBFNXX010000017">
    <property type="protein sequence ID" value="MEW9921574.1"/>
    <property type="molecule type" value="Genomic_DNA"/>
</dbReference>
<feature type="region of interest" description="Disordered" evidence="1">
    <location>
        <begin position="80"/>
        <end position="99"/>
    </location>
</feature>
<evidence type="ECO:0000256" key="1">
    <source>
        <dbReference type="SAM" id="MobiDB-lite"/>
    </source>
</evidence>
<sequence length="99" mass="11415">MVVKISVSISDQQAEYARRQVAEGRASSTSAVIQQALEAKRREDEAFEAEKEAFVAMLEERAKGPFLELPEFRQRVDQMIERKTQERGLESDTDRKRRA</sequence>
<comment type="caution">
    <text evidence="2">The sequence shown here is derived from an EMBL/GenBank/DDBJ whole genome shotgun (WGS) entry which is preliminary data.</text>
</comment>
<dbReference type="Proteomes" id="UP001556098">
    <property type="component" value="Unassembled WGS sequence"/>
</dbReference>
<evidence type="ECO:0000313" key="2">
    <source>
        <dbReference type="EMBL" id="MEW9921574.1"/>
    </source>
</evidence>
<organism evidence="2 3">
    <name type="scientific">Sulfitobacter sediminis</name>
    <dbReference type="NCBI Taxonomy" id="3234186"/>
    <lineage>
        <taxon>Bacteria</taxon>
        <taxon>Pseudomonadati</taxon>
        <taxon>Pseudomonadota</taxon>
        <taxon>Alphaproteobacteria</taxon>
        <taxon>Rhodobacterales</taxon>
        <taxon>Roseobacteraceae</taxon>
        <taxon>Sulfitobacter</taxon>
    </lineage>
</organism>
<proteinExistence type="predicted"/>
<dbReference type="RefSeq" id="WP_367879273.1">
    <property type="nucleotide sequence ID" value="NZ_JBFNXX010000017.1"/>
</dbReference>
<protein>
    <submittedName>
        <fullName evidence="2">Uncharacterized protein</fullName>
    </submittedName>
</protein>
<accession>A0ABV3RRJ5</accession>
<reference evidence="2 3" key="1">
    <citation type="submission" date="2024-07" db="EMBL/GenBank/DDBJ databases">
        <title>Marimonas sp.nov., isolated from tidal-flat sediment.</title>
        <authorList>
            <person name="Jayan J.N."/>
            <person name="Lee S.S."/>
        </authorList>
    </citation>
    <scope>NUCLEOTIDE SEQUENCE [LARGE SCALE GENOMIC DNA]</scope>
    <source>
        <strain evidence="2 3">MJW-29</strain>
    </source>
</reference>
<name>A0ABV3RRJ5_9RHOB</name>
<keyword evidence="3" id="KW-1185">Reference proteome</keyword>